<feature type="active site" description="Proton donor; for dehydratase activity" evidence="6">
    <location>
        <position position="1356"/>
    </location>
</feature>
<dbReference type="Pfam" id="PF20434">
    <property type="entry name" value="BD-FAE"/>
    <property type="match status" value="1"/>
</dbReference>
<dbReference type="GO" id="GO:0044550">
    <property type="term" value="P:secondary metabolite biosynthetic process"/>
    <property type="evidence" value="ECO:0007669"/>
    <property type="project" value="TreeGrafter"/>
</dbReference>
<dbReference type="SUPFAM" id="SSF47336">
    <property type="entry name" value="ACP-like"/>
    <property type="match status" value="2"/>
</dbReference>
<dbReference type="InterPro" id="IPR049492">
    <property type="entry name" value="BD-FAE-like_dom"/>
</dbReference>
<sequence length="2445" mass="264351">MRILLGVGAYGEFADDSGGSGTTTLALQLKYEGQGDELTEKFPGTHVSAITEPRTVSIVGPADTLQELFLYAQDQGLQVQKVDIRGKVHNPDNGDLAAELCRLCRETPSLQLPDASQLQVPVRSNRDGRRLIQGSLSDELVTTILASRCEWYRLLGEVANDVEQSGRSNPSFVYFGLTDCVPRTPFVEKGLHPTKTAAHTLIQRIKSIPAFPEDALAVVGASCRLPGANNLEELWDMLAAGTDRHQKLTTERFDLHGGFRATQSGNFAKERTFYGNLIDDVQRFDNAFFGVSAREAANMDPQQRLLLELSYEALNDSGYLVTHKREDADNVGCFIGASLVEYLDNTNAHAPTAYTSTGTIRAFLCGRLSYYYGWSGPAEVVDTACSSSLVAINRACKAVQNGECRMALAGGVNLITGMNNYFDLGKAGFLSATGQCKPFDAAADGYCRSDGAGLVIIKKLSTALAEGNAIMGVISGVATNQGGLSASIMVPHSAAQIALYQNVLKQAHLSPEKVTYIEAHGTGTQAGDPLEIESIRSVFNRSQSETQNDNIIHVGSIKGNIGHCETAAGVAGLLKTLAMIKHGQLPPQVNHNSLNPKIGALEPDGLAIVRKLRSWDAPLRAALVNSYGAAGSNCALLCSEMPAVQQQAYGKALGDINVTLPLMITASSQKGVLDNSRAIGAYLRQHSGSLDLADVALTLNQRRQRLQFMGHVQAGSVSNAAGLLEGLTASDIFQPPKDPKPVVLVFSGQYDNKVGLDESLYDRFPAVQFYIDACDAELKKQGFPPIIPAIFATQPLSDVVTLQCSIFAMQYACAQCWIDAGVKINAIIGHSLGEITALAVSGVLSLSDAIKLVAARAHLIDTKWGSEKGAMLTLSNCSVQQFQDICSLLQKQSGAPTHSPQLEIACHNAPSTLVAVGTSAAVDAAESVLRTEPSLQKIRAQRLATSHGFHSTLMEPILADLAIVADSLEWGEPNIALEVCRQEPLRTMKGYSPSKHARDPVFFFEAVRRVEDRLGPVTFLEAGVDTPVTAMVRSAVQRPESHTFHSIKTKGSLKPAVDVVSDVVSSLWRRGVFPTHWRLIPVNGTCHCKPIWLPPYQFKRTRHWITNIDRVMEMQKTMSKISPSVAVQDGIPLAAPSLKLVVKRTSHGAGPTEFVINTQSQRYRFIVEGHAVRSRSLCPASMYMECIIMSLQLLLNDASLSGANLVFEEVFFNSALSIRPEGEVIVRLEQLSVGTSWKWTLRTLLPESGSPKAKEIAHARGRVFMAPSAGFDVFQRFVSEPMERMDRDDNENAERLMSKRTYSLFSRVVDYAPFFHGIHSVALHGYEAIATVRLPDGQPGLDESTASRLCDAVAVDAFIQVVGFLMNTSDHVAADEVMVMVALDHATISPACKMDDLKQQWRIYAKFGFTAEQQPIGDVFVCNSKGNLVAVLTGCRFAKLPIARLEKMLDAGRSEPSVPRSEAPAIPSISPVTTSTEGGGIVTPATSTTSSAQGTRDSTGLVLRELIAEYTGTSASEMAAESMLADLGLDSLASVELVGELSSKFGLTFDSGDLIGTTLDELHQRLGGQCLSAPAPAPLAPRTSTAVVTQSEKSPYATGGQPDRRQPKLLEVLSQVSSAKSEDIKSSDLLADLGVDSLSAMDLKQELEDGFSVRIDDIMTDITVQDLMTQLGIAAPGAEPQVITLSGGVGPTGTANYSPAGGKQEAIAGESAIVENPFDALKESDAHFHDSASKRNYVGYWSNVAPFQDELLVAYIVEAFAKLGVDLARFSPRERLPQIPFQSPKYDRLVPRLWEILKKHGIVTTSTAGGYKRGDRDVEWRSATQLQAAFQEKFSGFRDESALIALTGPKLADCLSGKVDSVAIMFGSPASLKIMENFYGHSPMMSTLTDQLAVYLTALLKTAVKGRPVQILEVGAGTGGTTKRLAAGLETAGISAQYTFTDIAPSLVSKAKTTFKLYDWFDFTTFNLEKDIPEAMRGRFDVVVSTNCVHATTNRTASCRRLRETLKPGGIIVLSEVTRVMDWYDICFGLLDGWWLAENRTAYPIQPAETWMSMFAAAGFASASSSGGLTPESTSQQLLVACNKHWNVPAKDIGAEGGSSFRKETLVYKEVSGVRIHADVYFPSLPPPSAMPIALMIHGGGHMTLSRRAIRPTQTRHLLANGFLPVSIDYRLCPEVNLVDGPMTDVCDAYRWTRTVLPGIATEYGVTVKADKVVLIGWSTGGQLAMSIGWTAHAASIPPPSAVLSFYAPVDLESGELDAARLKSLPGRKMSLKRILASLPTQAITTYDNSAWGDSTKLGWVRPGDPRSELVLALFKENIGLPLMLNGLPKGCLFGEDDIDWPLALPSPERISSVSPLARLRAGQYSCPTFIIHSAADEIAPFAGAERFVRELEARGVPHGFLPLQNLPHIHDLHLTPEMREWGEQVAPGYRFLFETVCEHGGQLS</sequence>
<dbReference type="Proteomes" id="UP000054321">
    <property type="component" value="Unassembled WGS sequence"/>
</dbReference>
<dbReference type="Pfam" id="PF08242">
    <property type="entry name" value="Methyltransf_12"/>
    <property type="match status" value="1"/>
</dbReference>
<keyword evidence="2" id="KW-0596">Phosphopantetheine</keyword>
<dbReference type="InterPro" id="IPR006162">
    <property type="entry name" value="Ppantetheine_attach_site"/>
</dbReference>
<reference evidence="11 12" key="1">
    <citation type="submission" date="2014-04" db="EMBL/GenBank/DDBJ databases">
        <authorList>
            <consortium name="DOE Joint Genome Institute"/>
            <person name="Kuo A."/>
            <person name="Martino E."/>
            <person name="Perotto S."/>
            <person name="Kohler A."/>
            <person name="Nagy L.G."/>
            <person name="Floudas D."/>
            <person name="Copeland A."/>
            <person name="Barry K.W."/>
            <person name="Cichocki N."/>
            <person name="Veneault-Fourrey C."/>
            <person name="LaButti K."/>
            <person name="Lindquist E.A."/>
            <person name="Lipzen A."/>
            <person name="Lundell T."/>
            <person name="Morin E."/>
            <person name="Murat C."/>
            <person name="Sun H."/>
            <person name="Tunlid A."/>
            <person name="Henrissat B."/>
            <person name="Grigoriev I.V."/>
            <person name="Hibbett D.S."/>
            <person name="Martin F."/>
            <person name="Nordberg H.P."/>
            <person name="Cantor M.N."/>
            <person name="Hua S.X."/>
        </authorList>
    </citation>
    <scope>NUCLEOTIDE SEQUENCE [LARGE SCALE GENOMIC DNA]</scope>
    <source>
        <strain evidence="11 12">Zn</strain>
    </source>
</reference>
<dbReference type="Pfam" id="PF00109">
    <property type="entry name" value="ketoacyl-synt"/>
    <property type="match status" value="1"/>
</dbReference>
<feature type="region of interest" description="Disordered" evidence="7">
    <location>
        <begin position="1574"/>
        <end position="1606"/>
    </location>
</feature>
<dbReference type="InterPro" id="IPR029058">
    <property type="entry name" value="AB_hydrolase_fold"/>
</dbReference>
<dbReference type="HOGENOM" id="CLU_000022_6_3_1"/>
<dbReference type="Gene3D" id="3.40.50.150">
    <property type="entry name" value="Vaccinia Virus protein VP39"/>
    <property type="match status" value="1"/>
</dbReference>
<dbReference type="SUPFAM" id="SSF53474">
    <property type="entry name" value="alpha/beta-Hydrolases"/>
    <property type="match status" value="1"/>
</dbReference>
<dbReference type="Pfam" id="PF00698">
    <property type="entry name" value="Acyl_transf_1"/>
    <property type="match status" value="1"/>
</dbReference>
<dbReference type="InterPro" id="IPR014030">
    <property type="entry name" value="Ketoacyl_synth_N"/>
</dbReference>
<dbReference type="STRING" id="913774.A0A0C3CTD0"/>
<dbReference type="InterPro" id="IPR049551">
    <property type="entry name" value="PKS_DH_C"/>
</dbReference>
<dbReference type="InParanoid" id="A0A0C3CTD0"/>
<dbReference type="InterPro" id="IPR049900">
    <property type="entry name" value="PKS_mFAS_DH"/>
</dbReference>
<dbReference type="SMART" id="SM00827">
    <property type="entry name" value="PKS_AT"/>
    <property type="match status" value="1"/>
</dbReference>
<dbReference type="PROSITE" id="PS50075">
    <property type="entry name" value="CARRIER"/>
    <property type="match status" value="1"/>
</dbReference>
<dbReference type="CDD" id="cd02440">
    <property type="entry name" value="AdoMet_MTases"/>
    <property type="match status" value="1"/>
</dbReference>
<evidence type="ECO:0000256" key="7">
    <source>
        <dbReference type="SAM" id="MobiDB-lite"/>
    </source>
</evidence>
<keyword evidence="5" id="KW-0511">Multifunctional enzyme</keyword>
<dbReference type="Pfam" id="PF18558">
    <property type="entry name" value="HTH_51"/>
    <property type="match status" value="1"/>
</dbReference>
<feature type="region of interest" description="Disordered" evidence="7">
    <location>
        <begin position="1453"/>
        <end position="1497"/>
    </location>
</feature>
<dbReference type="GO" id="GO:0006633">
    <property type="term" value="P:fatty acid biosynthetic process"/>
    <property type="evidence" value="ECO:0007669"/>
    <property type="project" value="InterPro"/>
</dbReference>
<accession>A0A0C3CTD0</accession>
<dbReference type="GO" id="GO:0031177">
    <property type="term" value="F:phosphopantetheine binding"/>
    <property type="evidence" value="ECO:0007669"/>
    <property type="project" value="InterPro"/>
</dbReference>
<dbReference type="OrthoDB" id="429813at2759"/>
<dbReference type="InterPro" id="IPR016035">
    <property type="entry name" value="Acyl_Trfase/lysoPLipase"/>
</dbReference>
<dbReference type="Pfam" id="PF02801">
    <property type="entry name" value="Ketoacyl-synt_C"/>
    <property type="match status" value="1"/>
</dbReference>
<dbReference type="InterPro" id="IPR050091">
    <property type="entry name" value="PKS_NRPS_Biosynth_Enz"/>
</dbReference>
<protein>
    <submittedName>
        <fullName evidence="11">Uncharacterized protein</fullName>
    </submittedName>
</protein>
<feature type="domain" description="Ketosynthase family 3 (KS3)" evidence="9">
    <location>
        <begin position="213"/>
        <end position="640"/>
    </location>
</feature>
<dbReference type="PROSITE" id="PS00606">
    <property type="entry name" value="KS3_1"/>
    <property type="match status" value="1"/>
</dbReference>
<dbReference type="InterPro" id="IPR018201">
    <property type="entry name" value="Ketoacyl_synth_AS"/>
</dbReference>
<evidence type="ECO:0000256" key="2">
    <source>
        <dbReference type="ARBA" id="ARBA00022450"/>
    </source>
</evidence>
<dbReference type="CDD" id="cd00833">
    <property type="entry name" value="PKS"/>
    <property type="match status" value="1"/>
</dbReference>
<feature type="domain" description="Carrier" evidence="8">
    <location>
        <begin position="1497"/>
        <end position="1577"/>
    </location>
</feature>
<dbReference type="PROSITE" id="PS00012">
    <property type="entry name" value="PHOSPHOPANTETHEINE"/>
    <property type="match status" value="1"/>
</dbReference>
<evidence type="ECO:0000256" key="5">
    <source>
        <dbReference type="ARBA" id="ARBA00023268"/>
    </source>
</evidence>
<evidence type="ECO:0000256" key="1">
    <source>
        <dbReference type="ARBA" id="ARBA00004721"/>
    </source>
</evidence>
<dbReference type="SMART" id="SM00825">
    <property type="entry name" value="PKS_KS"/>
    <property type="match status" value="1"/>
</dbReference>
<dbReference type="PANTHER" id="PTHR43775">
    <property type="entry name" value="FATTY ACID SYNTHASE"/>
    <property type="match status" value="1"/>
</dbReference>
<dbReference type="EMBL" id="KN832902">
    <property type="protein sequence ID" value="KIM92947.1"/>
    <property type="molecule type" value="Genomic_DNA"/>
</dbReference>
<feature type="region of interest" description="C-terminal hotdog fold" evidence="6">
    <location>
        <begin position="1293"/>
        <end position="1446"/>
    </location>
</feature>
<evidence type="ECO:0000256" key="4">
    <source>
        <dbReference type="ARBA" id="ARBA00022679"/>
    </source>
</evidence>
<dbReference type="InterPro" id="IPR020806">
    <property type="entry name" value="PKS_PP-bd"/>
</dbReference>
<dbReference type="Gene3D" id="3.10.129.110">
    <property type="entry name" value="Polyketide synthase dehydratase"/>
    <property type="match status" value="1"/>
</dbReference>
<keyword evidence="3" id="KW-0597">Phosphoprotein</keyword>
<dbReference type="InterPro" id="IPR014043">
    <property type="entry name" value="Acyl_transferase_dom"/>
</dbReference>
<dbReference type="Pfam" id="PF00550">
    <property type="entry name" value="PP-binding"/>
    <property type="match status" value="2"/>
</dbReference>
<dbReference type="GO" id="GO:0004312">
    <property type="term" value="F:fatty acid synthase activity"/>
    <property type="evidence" value="ECO:0007669"/>
    <property type="project" value="TreeGrafter"/>
</dbReference>
<dbReference type="GO" id="GO:0004315">
    <property type="term" value="F:3-oxoacyl-[acyl-carrier-protein] synthase activity"/>
    <property type="evidence" value="ECO:0007669"/>
    <property type="project" value="InterPro"/>
</dbReference>
<dbReference type="PANTHER" id="PTHR43775:SF21">
    <property type="entry name" value="NON-REDUCING POLYKETIDE SYNTHASE AUSA-RELATED"/>
    <property type="match status" value="1"/>
</dbReference>
<dbReference type="Gene3D" id="3.40.366.10">
    <property type="entry name" value="Malonyl-Coenzyme A Acyl Carrier Protein, domain 2"/>
    <property type="match status" value="1"/>
</dbReference>
<keyword evidence="12" id="KW-1185">Reference proteome</keyword>
<dbReference type="Gene3D" id="3.40.50.1820">
    <property type="entry name" value="alpha/beta hydrolase"/>
    <property type="match status" value="1"/>
</dbReference>
<reference evidence="12" key="2">
    <citation type="submission" date="2015-01" db="EMBL/GenBank/DDBJ databases">
        <title>Evolutionary Origins and Diversification of the Mycorrhizal Mutualists.</title>
        <authorList>
            <consortium name="DOE Joint Genome Institute"/>
            <consortium name="Mycorrhizal Genomics Consortium"/>
            <person name="Kohler A."/>
            <person name="Kuo A."/>
            <person name="Nagy L.G."/>
            <person name="Floudas D."/>
            <person name="Copeland A."/>
            <person name="Barry K.W."/>
            <person name="Cichocki N."/>
            <person name="Veneault-Fourrey C."/>
            <person name="LaButti K."/>
            <person name="Lindquist E.A."/>
            <person name="Lipzen A."/>
            <person name="Lundell T."/>
            <person name="Morin E."/>
            <person name="Murat C."/>
            <person name="Riley R."/>
            <person name="Ohm R."/>
            <person name="Sun H."/>
            <person name="Tunlid A."/>
            <person name="Henrissat B."/>
            <person name="Grigoriev I.V."/>
            <person name="Hibbett D.S."/>
            <person name="Martin F."/>
        </authorList>
    </citation>
    <scope>NUCLEOTIDE SEQUENCE [LARGE SCALE GENOMIC DNA]</scope>
    <source>
        <strain evidence="12">Zn</strain>
    </source>
</reference>
<gene>
    <name evidence="11" type="ORF">OIDMADRAFT_138681</name>
</gene>
<dbReference type="InterPro" id="IPR020841">
    <property type="entry name" value="PKS_Beta-ketoAc_synthase_dom"/>
</dbReference>
<comment type="pathway">
    <text evidence="1">Secondary metabolite biosynthesis; terpenoid biosynthesis.</text>
</comment>
<dbReference type="InterPro" id="IPR041068">
    <property type="entry name" value="HTH_51"/>
</dbReference>
<dbReference type="SUPFAM" id="SSF52151">
    <property type="entry name" value="FabD/lysophospholipase-like"/>
    <property type="match status" value="1"/>
</dbReference>
<organism evidence="11 12">
    <name type="scientific">Oidiodendron maius (strain Zn)</name>
    <dbReference type="NCBI Taxonomy" id="913774"/>
    <lineage>
        <taxon>Eukaryota</taxon>
        <taxon>Fungi</taxon>
        <taxon>Dikarya</taxon>
        <taxon>Ascomycota</taxon>
        <taxon>Pezizomycotina</taxon>
        <taxon>Leotiomycetes</taxon>
        <taxon>Leotiomycetes incertae sedis</taxon>
        <taxon>Myxotrichaceae</taxon>
        <taxon>Oidiodendron</taxon>
    </lineage>
</organism>
<evidence type="ECO:0000259" key="9">
    <source>
        <dbReference type="PROSITE" id="PS52004"/>
    </source>
</evidence>
<evidence type="ECO:0000259" key="8">
    <source>
        <dbReference type="PROSITE" id="PS50075"/>
    </source>
</evidence>
<feature type="compositionally biased region" description="Polar residues" evidence="7">
    <location>
        <begin position="1582"/>
        <end position="1593"/>
    </location>
</feature>
<dbReference type="InterPro" id="IPR013217">
    <property type="entry name" value="Methyltransf_12"/>
</dbReference>
<keyword evidence="4" id="KW-0808">Transferase</keyword>
<dbReference type="InterPro" id="IPR001227">
    <property type="entry name" value="Ac_transferase_dom_sf"/>
</dbReference>
<proteinExistence type="predicted"/>
<dbReference type="SUPFAM" id="SSF53335">
    <property type="entry name" value="S-adenosyl-L-methionine-dependent methyltransferases"/>
    <property type="match status" value="1"/>
</dbReference>
<dbReference type="SMART" id="SM00823">
    <property type="entry name" value="PKS_PP"/>
    <property type="match status" value="2"/>
</dbReference>
<feature type="compositionally biased region" description="Polar residues" evidence="7">
    <location>
        <begin position="1484"/>
        <end position="1497"/>
    </location>
</feature>
<evidence type="ECO:0000256" key="3">
    <source>
        <dbReference type="ARBA" id="ARBA00022553"/>
    </source>
</evidence>
<evidence type="ECO:0000313" key="12">
    <source>
        <dbReference type="Proteomes" id="UP000054321"/>
    </source>
</evidence>
<dbReference type="InterPro" id="IPR014031">
    <property type="entry name" value="Ketoacyl_synth_C"/>
</dbReference>
<dbReference type="InterPro" id="IPR036736">
    <property type="entry name" value="ACP-like_sf"/>
</dbReference>
<dbReference type="PROSITE" id="PS52004">
    <property type="entry name" value="KS3_2"/>
    <property type="match status" value="1"/>
</dbReference>
<dbReference type="PROSITE" id="PS52019">
    <property type="entry name" value="PKS_MFAS_DH"/>
    <property type="match status" value="1"/>
</dbReference>
<evidence type="ECO:0000256" key="6">
    <source>
        <dbReference type="PROSITE-ProRule" id="PRU01363"/>
    </source>
</evidence>
<dbReference type="Gene3D" id="1.10.1200.10">
    <property type="entry name" value="ACP-like"/>
    <property type="match status" value="2"/>
</dbReference>
<evidence type="ECO:0000259" key="10">
    <source>
        <dbReference type="PROSITE" id="PS52019"/>
    </source>
</evidence>
<dbReference type="Gene3D" id="3.30.70.3290">
    <property type="match status" value="1"/>
</dbReference>
<dbReference type="InterPro" id="IPR016039">
    <property type="entry name" value="Thiolase-like"/>
</dbReference>
<dbReference type="Gene3D" id="3.40.47.10">
    <property type="match status" value="1"/>
</dbReference>
<dbReference type="InterPro" id="IPR009081">
    <property type="entry name" value="PP-bd_ACP"/>
</dbReference>
<dbReference type="InterPro" id="IPR029063">
    <property type="entry name" value="SAM-dependent_MTases_sf"/>
</dbReference>
<dbReference type="SUPFAM" id="SSF53901">
    <property type="entry name" value="Thiolase-like"/>
    <property type="match status" value="1"/>
</dbReference>
<dbReference type="Pfam" id="PF14765">
    <property type="entry name" value="PS-DH"/>
    <property type="match status" value="1"/>
</dbReference>
<feature type="region of interest" description="N-terminal hotdog fold" evidence="6">
    <location>
        <begin position="1138"/>
        <end position="1270"/>
    </location>
</feature>
<feature type="active site" description="Proton acceptor; for dehydratase activity" evidence="6">
    <location>
        <position position="1170"/>
    </location>
</feature>
<feature type="domain" description="PKS/mFAS DH" evidence="10">
    <location>
        <begin position="1138"/>
        <end position="1446"/>
    </location>
</feature>
<dbReference type="InterPro" id="IPR042104">
    <property type="entry name" value="PKS_dehydratase_sf"/>
</dbReference>
<name>A0A0C3CTD0_OIDMZ</name>
<evidence type="ECO:0000313" key="11">
    <source>
        <dbReference type="EMBL" id="KIM92947.1"/>
    </source>
</evidence>